<accession>A0A563U5K5</accession>
<comment type="caution">
    <text evidence="2">The sequence shown here is derived from an EMBL/GenBank/DDBJ whole genome shotgun (WGS) entry which is preliminary data.</text>
</comment>
<keyword evidence="3" id="KW-1185">Reference proteome</keyword>
<organism evidence="2 3">
    <name type="scientific">Mucilaginibacter achroorhodeus</name>
    <dbReference type="NCBI Taxonomy" id="2599294"/>
    <lineage>
        <taxon>Bacteria</taxon>
        <taxon>Pseudomonadati</taxon>
        <taxon>Bacteroidota</taxon>
        <taxon>Sphingobacteriia</taxon>
        <taxon>Sphingobacteriales</taxon>
        <taxon>Sphingobacteriaceae</taxon>
        <taxon>Mucilaginibacter</taxon>
    </lineage>
</organism>
<gene>
    <name evidence="2" type="ORF">FPZ42_06195</name>
</gene>
<dbReference type="EMBL" id="VOEI01000002">
    <property type="protein sequence ID" value="TWR26627.1"/>
    <property type="molecule type" value="Genomic_DNA"/>
</dbReference>
<proteinExistence type="predicted"/>
<evidence type="ECO:0000256" key="1">
    <source>
        <dbReference type="SAM" id="MobiDB-lite"/>
    </source>
</evidence>
<evidence type="ECO:0000313" key="2">
    <source>
        <dbReference type="EMBL" id="TWR26627.1"/>
    </source>
</evidence>
<feature type="compositionally biased region" description="Basic and acidic residues" evidence="1">
    <location>
        <begin position="1"/>
        <end position="12"/>
    </location>
</feature>
<dbReference type="RefSeq" id="WP_146269632.1">
    <property type="nucleotide sequence ID" value="NZ_VOEI01000002.1"/>
</dbReference>
<reference evidence="2 3" key="1">
    <citation type="submission" date="2019-07" db="EMBL/GenBank/DDBJ databases">
        <authorList>
            <person name="Kim J."/>
        </authorList>
    </citation>
    <scope>NUCLEOTIDE SEQUENCE [LARGE SCALE GENOMIC DNA]</scope>
    <source>
        <strain evidence="2 3">MJ1a</strain>
    </source>
</reference>
<protein>
    <submittedName>
        <fullName evidence="2">Uncharacterized protein</fullName>
    </submittedName>
</protein>
<sequence>MISVARNDDRVDFPSGGKADQHPQTLRLPGSQEQGHSEGLAGYDKAPPQGNRQCALYTYQQSDPSVFSRIKDRSAFAV</sequence>
<dbReference type="Proteomes" id="UP000318010">
    <property type="component" value="Unassembled WGS sequence"/>
</dbReference>
<dbReference type="OrthoDB" id="9985321at2"/>
<feature type="region of interest" description="Disordered" evidence="1">
    <location>
        <begin position="1"/>
        <end position="51"/>
    </location>
</feature>
<evidence type="ECO:0000313" key="3">
    <source>
        <dbReference type="Proteomes" id="UP000318010"/>
    </source>
</evidence>
<dbReference type="AlphaFoldDB" id="A0A563U5K5"/>
<name>A0A563U5K5_9SPHI</name>